<comment type="caution">
    <text evidence="3">The sequence shown here is derived from an EMBL/GenBank/DDBJ whole genome shotgun (WGS) entry which is preliminary data.</text>
</comment>
<dbReference type="Proteomes" id="UP000274515">
    <property type="component" value="Unassembled WGS sequence"/>
</dbReference>
<organism evidence="3 4">
    <name type="scientific">Saccharopolyspora rhizosphaerae</name>
    <dbReference type="NCBI Taxonomy" id="2492662"/>
    <lineage>
        <taxon>Bacteria</taxon>
        <taxon>Bacillati</taxon>
        <taxon>Actinomycetota</taxon>
        <taxon>Actinomycetes</taxon>
        <taxon>Pseudonocardiales</taxon>
        <taxon>Pseudonocardiaceae</taxon>
        <taxon>Saccharopolyspora</taxon>
    </lineage>
</organism>
<proteinExistence type="inferred from homology"/>
<reference evidence="3 4" key="1">
    <citation type="submission" date="2018-11" db="EMBL/GenBank/DDBJ databases">
        <title>Saccharopolyspora rhizosphaerae sp. nov., an actinomycete isolated from rhizosphere soil in Thailand.</title>
        <authorList>
            <person name="Intra B."/>
            <person name="Euanorasetr J."/>
            <person name="Take A."/>
            <person name="Inahashi Y."/>
            <person name="Mori M."/>
            <person name="Panbangred W."/>
            <person name="Matsumoto A."/>
        </authorList>
    </citation>
    <scope>NUCLEOTIDE SEQUENCE [LARGE SCALE GENOMIC DNA]</scope>
    <source>
        <strain evidence="3 4">H219</strain>
    </source>
</reference>
<dbReference type="InterPro" id="IPR029045">
    <property type="entry name" value="ClpP/crotonase-like_dom_sf"/>
</dbReference>
<dbReference type="PANTHER" id="PTHR43459:SF1">
    <property type="entry name" value="EG:BACN32G11.4 PROTEIN"/>
    <property type="match status" value="1"/>
</dbReference>
<dbReference type="AlphaFoldDB" id="A0A3R8QYZ5"/>
<comment type="similarity">
    <text evidence="1 2">Belongs to the enoyl-CoA hydratase/isomerase family.</text>
</comment>
<dbReference type="RefSeq" id="WP_125092205.1">
    <property type="nucleotide sequence ID" value="NZ_RSAA01000020.1"/>
</dbReference>
<dbReference type="CDD" id="cd06558">
    <property type="entry name" value="crotonase-like"/>
    <property type="match status" value="1"/>
</dbReference>
<protein>
    <submittedName>
        <fullName evidence="3">Crotonase/enoyl-CoA hydratase family protein</fullName>
    </submittedName>
</protein>
<dbReference type="InterPro" id="IPR018376">
    <property type="entry name" value="Enoyl-CoA_hyd/isom_CS"/>
</dbReference>
<evidence type="ECO:0000256" key="2">
    <source>
        <dbReference type="RuleBase" id="RU003707"/>
    </source>
</evidence>
<dbReference type="NCBIfam" id="NF006699">
    <property type="entry name" value="PRK09245.1"/>
    <property type="match status" value="1"/>
</dbReference>
<dbReference type="InterPro" id="IPR014748">
    <property type="entry name" value="Enoyl-CoA_hydra_C"/>
</dbReference>
<dbReference type="GO" id="GO:0003824">
    <property type="term" value="F:catalytic activity"/>
    <property type="evidence" value="ECO:0007669"/>
    <property type="project" value="InterPro"/>
</dbReference>
<dbReference type="Gene3D" id="1.10.12.10">
    <property type="entry name" value="Lyase 2-enoyl-coa Hydratase, Chain A, domain 2"/>
    <property type="match status" value="1"/>
</dbReference>
<dbReference type="PANTHER" id="PTHR43459">
    <property type="entry name" value="ENOYL-COA HYDRATASE"/>
    <property type="match status" value="1"/>
</dbReference>
<evidence type="ECO:0000313" key="4">
    <source>
        <dbReference type="Proteomes" id="UP000274515"/>
    </source>
</evidence>
<evidence type="ECO:0000313" key="3">
    <source>
        <dbReference type="EMBL" id="RRO14137.1"/>
    </source>
</evidence>
<accession>A0A3R8QYZ5</accession>
<dbReference type="Gene3D" id="3.90.226.10">
    <property type="entry name" value="2-enoyl-CoA Hydratase, Chain A, domain 1"/>
    <property type="match status" value="1"/>
</dbReference>
<dbReference type="InterPro" id="IPR001753">
    <property type="entry name" value="Enoyl-CoA_hydra/iso"/>
</dbReference>
<dbReference type="EMBL" id="RSAA01000020">
    <property type="protein sequence ID" value="RRO14137.1"/>
    <property type="molecule type" value="Genomic_DNA"/>
</dbReference>
<dbReference type="PROSITE" id="PS00166">
    <property type="entry name" value="ENOYL_COA_HYDRATASE"/>
    <property type="match status" value="1"/>
</dbReference>
<name>A0A3R8QYZ5_9PSEU</name>
<gene>
    <name evidence="3" type="ORF">EIL87_20495</name>
</gene>
<dbReference type="OrthoDB" id="8452484at2"/>
<keyword evidence="4" id="KW-1185">Reference proteome</keyword>
<dbReference type="Pfam" id="PF00378">
    <property type="entry name" value="ECH_1"/>
    <property type="match status" value="1"/>
</dbReference>
<sequence>MSDVLVVERTDHVETWTINLPDQRNPISGADVVEAFEVNVRRVQQDLDVRCVVLTGAGKAFSAGGNVNDMREKAGMFSGSPWQMRNGYRDGIQRIPLALTECEVPVVAAVNGPAVGAGCDLALMCDLRVASTHAWFAESFVQLGIIPGDGGAWLLTQAVGPQRAAEMALTGDRVDAQKALEWGLVAHVVEPEELLDEARALAERVAKNPPHATRMAKRLLKESRTHDLRHVLELSATMQALSHHTEDHAEAMDAVLDKRSADFRGR</sequence>
<dbReference type="SUPFAM" id="SSF52096">
    <property type="entry name" value="ClpP/crotonase"/>
    <property type="match status" value="1"/>
</dbReference>
<evidence type="ECO:0000256" key="1">
    <source>
        <dbReference type="ARBA" id="ARBA00005254"/>
    </source>
</evidence>